<comment type="caution">
    <text evidence="1">The sequence shown here is derived from an EMBL/GenBank/DDBJ whole genome shotgun (WGS) entry which is preliminary data.</text>
</comment>
<proteinExistence type="predicted"/>
<evidence type="ECO:0000313" key="1">
    <source>
        <dbReference type="EMBL" id="KKM15714.1"/>
    </source>
</evidence>
<organism evidence="1">
    <name type="scientific">marine sediment metagenome</name>
    <dbReference type="NCBI Taxonomy" id="412755"/>
    <lineage>
        <taxon>unclassified sequences</taxon>
        <taxon>metagenomes</taxon>
        <taxon>ecological metagenomes</taxon>
    </lineage>
</organism>
<protein>
    <submittedName>
        <fullName evidence="1">Uncharacterized protein</fullName>
    </submittedName>
</protein>
<accession>A0A0F9I7P8</accession>
<dbReference type="EMBL" id="LAZR01014837">
    <property type="protein sequence ID" value="KKM15714.1"/>
    <property type="molecule type" value="Genomic_DNA"/>
</dbReference>
<name>A0A0F9I7P8_9ZZZZ</name>
<dbReference type="AlphaFoldDB" id="A0A0F9I7P8"/>
<reference evidence="1" key="1">
    <citation type="journal article" date="2015" name="Nature">
        <title>Complex archaea that bridge the gap between prokaryotes and eukaryotes.</title>
        <authorList>
            <person name="Spang A."/>
            <person name="Saw J.H."/>
            <person name="Jorgensen S.L."/>
            <person name="Zaremba-Niedzwiedzka K."/>
            <person name="Martijn J."/>
            <person name="Lind A.E."/>
            <person name="van Eijk R."/>
            <person name="Schleper C."/>
            <person name="Guy L."/>
            <person name="Ettema T.J."/>
        </authorList>
    </citation>
    <scope>NUCLEOTIDE SEQUENCE</scope>
</reference>
<gene>
    <name evidence="1" type="ORF">LCGC14_1693210</name>
</gene>
<sequence>MGLSSIVSITEDLKVIKTITHNLVEKEVQIQNNTIITVLYRISGYFIVMGISAKIYSMKGIIFH</sequence>